<dbReference type="Pfam" id="PF07238">
    <property type="entry name" value="PilZ"/>
    <property type="match status" value="1"/>
</dbReference>
<feature type="region of interest" description="Disordered" evidence="1">
    <location>
        <begin position="1"/>
        <end position="32"/>
    </location>
</feature>
<accession>A0A2U3L2U8</accession>
<sequence length="106" mass="11825">MKADTERRSGRRIATRVPTRVRTAQGADQTAETRDVSANGVFLYTQSRMEKGTDVELVLILPPELTSGEKCWVCCQATIVRVEEEGKEFGVAAQIRRMDILPEVTV</sequence>
<proteinExistence type="predicted"/>
<dbReference type="OrthoDB" id="8907644at2"/>
<feature type="domain" description="PilZ" evidence="2">
    <location>
        <begin position="6"/>
        <end position="96"/>
    </location>
</feature>
<dbReference type="AlphaFoldDB" id="A0A2U3L2U8"/>
<gene>
    <name evidence="3" type="ORF">SBA1_640005</name>
</gene>
<reference evidence="4" key="1">
    <citation type="submission" date="2018-02" db="EMBL/GenBank/DDBJ databases">
        <authorList>
            <person name="Hausmann B."/>
        </authorList>
    </citation>
    <scope>NUCLEOTIDE SEQUENCE [LARGE SCALE GENOMIC DNA]</scope>
    <source>
        <strain evidence="4">Peat soil MAG SbA1</strain>
    </source>
</reference>
<evidence type="ECO:0000313" key="3">
    <source>
        <dbReference type="EMBL" id="SPF46197.1"/>
    </source>
</evidence>
<name>A0A2U3L2U8_9BACT</name>
<evidence type="ECO:0000313" key="4">
    <source>
        <dbReference type="Proteomes" id="UP000238701"/>
    </source>
</evidence>
<dbReference type="EMBL" id="OMOD01000160">
    <property type="protein sequence ID" value="SPF46197.1"/>
    <property type="molecule type" value="Genomic_DNA"/>
</dbReference>
<protein>
    <recommendedName>
        <fullName evidence="2">PilZ domain-containing protein</fullName>
    </recommendedName>
</protein>
<dbReference type="GO" id="GO:0035438">
    <property type="term" value="F:cyclic-di-GMP binding"/>
    <property type="evidence" value="ECO:0007669"/>
    <property type="project" value="InterPro"/>
</dbReference>
<dbReference type="SUPFAM" id="SSF141371">
    <property type="entry name" value="PilZ domain-like"/>
    <property type="match status" value="1"/>
</dbReference>
<evidence type="ECO:0000256" key="1">
    <source>
        <dbReference type="SAM" id="MobiDB-lite"/>
    </source>
</evidence>
<organism evidence="3 4">
    <name type="scientific">Candidatus Sulfotelmatobacter kueseliae</name>
    <dbReference type="NCBI Taxonomy" id="2042962"/>
    <lineage>
        <taxon>Bacteria</taxon>
        <taxon>Pseudomonadati</taxon>
        <taxon>Acidobacteriota</taxon>
        <taxon>Terriglobia</taxon>
        <taxon>Terriglobales</taxon>
        <taxon>Candidatus Korobacteraceae</taxon>
        <taxon>Candidatus Sulfotelmatobacter</taxon>
    </lineage>
</organism>
<evidence type="ECO:0000259" key="2">
    <source>
        <dbReference type="Pfam" id="PF07238"/>
    </source>
</evidence>
<dbReference type="InterPro" id="IPR009875">
    <property type="entry name" value="PilZ_domain"/>
</dbReference>
<dbReference type="Gene3D" id="2.40.10.220">
    <property type="entry name" value="predicted glycosyltransferase like domains"/>
    <property type="match status" value="1"/>
</dbReference>
<dbReference type="Proteomes" id="UP000238701">
    <property type="component" value="Unassembled WGS sequence"/>
</dbReference>